<evidence type="ECO:0000256" key="4">
    <source>
        <dbReference type="ARBA" id="ARBA00022984"/>
    </source>
</evidence>
<dbReference type="InterPro" id="IPR005490">
    <property type="entry name" value="LD_TPept_cat_dom"/>
</dbReference>
<proteinExistence type="predicted"/>
<keyword evidence="2" id="KW-0808">Transferase</keyword>
<keyword evidence="8" id="KW-1185">Reference proteome</keyword>
<dbReference type="EMBL" id="CP000612">
    <property type="protein sequence ID" value="ABO50482.1"/>
    <property type="molecule type" value="Genomic_DNA"/>
</dbReference>
<keyword evidence="5" id="KW-0961">Cell wall biogenesis/degradation</keyword>
<keyword evidence="6" id="KW-1133">Transmembrane helix</keyword>
<keyword evidence="6" id="KW-0472">Membrane</keyword>
<keyword evidence="6" id="KW-0812">Transmembrane</keyword>
<dbReference type="HOGENOM" id="CLU_628105_0_0_9"/>
<evidence type="ECO:0000256" key="6">
    <source>
        <dbReference type="SAM" id="Phobius"/>
    </source>
</evidence>
<dbReference type="AlphaFoldDB" id="A4J5X9"/>
<organism evidence="7 8">
    <name type="scientific">Desulforamulus reducens (strain ATCC BAA-1160 / DSM 100696 / MI-1)</name>
    <name type="common">Desulfotomaculum reducens</name>
    <dbReference type="NCBI Taxonomy" id="349161"/>
    <lineage>
        <taxon>Bacteria</taxon>
        <taxon>Bacillati</taxon>
        <taxon>Bacillota</taxon>
        <taxon>Clostridia</taxon>
        <taxon>Eubacteriales</taxon>
        <taxon>Peptococcaceae</taxon>
        <taxon>Desulforamulus</taxon>
    </lineage>
</organism>
<dbReference type="GO" id="GO:0071555">
    <property type="term" value="P:cell wall organization"/>
    <property type="evidence" value="ECO:0007669"/>
    <property type="project" value="UniProtKB-KW"/>
</dbReference>
<dbReference type="KEGG" id="drm:Dred_1964"/>
<evidence type="ECO:0000256" key="5">
    <source>
        <dbReference type="ARBA" id="ARBA00023316"/>
    </source>
</evidence>
<evidence type="ECO:0000313" key="7">
    <source>
        <dbReference type="EMBL" id="ABO50482.1"/>
    </source>
</evidence>
<dbReference type="GO" id="GO:0009252">
    <property type="term" value="P:peptidoglycan biosynthetic process"/>
    <property type="evidence" value="ECO:0007669"/>
    <property type="project" value="UniProtKB-UniPathway"/>
</dbReference>
<sequence length="429" mass="49175">MIIQISKKRIVQVALAIILTLSLWITIGFWVSHRVHDSPEGRVVVTFNFLAPMKPSATEDLIITEADNGRKVPFTHQWLTASKLQVTISETRYPLGRKYFYHFKLSPAMIWPFYVWAAGEFQGKVKLRFVGIDSKGTVPSRGPITLQFNTNVQPQKISNFVFGPVPGKIIPSKTNLTEKKQILDYSRWEYWPNKKLNNLCRYSMDIKAGLPSQTGGKLTHSIKAEFVTTPEFLIEKALPQPGSDSVWLTREILLQTNQQLKSGHVYIKDLSGQCQIKGNTIRFITDRVMMPGKKYTVKANLTSTSNESLDFTYSFSTTNLGHNRWLELKLDQTPVLWLMEGNRTLHKMNVRVKPDRTIPRGTLYELRRHSESPWMHLNADILLHPLSENVADNHDQLNLPKSYSCIYLQEKDAKKLFHALPPGFMLICH</sequence>
<dbReference type="UniPathway" id="UPA00219"/>
<dbReference type="OrthoDB" id="177750at2"/>
<evidence type="ECO:0000313" key="8">
    <source>
        <dbReference type="Proteomes" id="UP000001556"/>
    </source>
</evidence>
<dbReference type="RefSeq" id="WP_011878292.1">
    <property type="nucleotide sequence ID" value="NC_009253.1"/>
</dbReference>
<reference evidence="7 8" key="1">
    <citation type="submission" date="2007-03" db="EMBL/GenBank/DDBJ databases">
        <title>Complete sequence of Desulfotomaculum reducens MI-1.</title>
        <authorList>
            <consortium name="US DOE Joint Genome Institute"/>
            <person name="Copeland A."/>
            <person name="Lucas S."/>
            <person name="Lapidus A."/>
            <person name="Barry K."/>
            <person name="Detter J.C."/>
            <person name="Glavina del Rio T."/>
            <person name="Hammon N."/>
            <person name="Israni S."/>
            <person name="Dalin E."/>
            <person name="Tice H."/>
            <person name="Pitluck S."/>
            <person name="Sims D."/>
            <person name="Brettin T."/>
            <person name="Bruce D."/>
            <person name="Han C."/>
            <person name="Tapia R."/>
            <person name="Schmutz J."/>
            <person name="Larimer F."/>
            <person name="Land M."/>
            <person name="Hauser L."/>
            <person name="Kyrpides N."/>
            <person name="Kim E."/>
            <person name="Tebo B.M."/>
            <person name="Richardson P."/>
        </authorList>
    </citation>
    <scope>NUCLEOTIDE SEQUENCE [LARGE SCALE GENOMIC DNA]</scope>
    <source>
        <strain evidence="7 8">MI-1</strain>
    </source>
</reference>
<evidence type="ECO:0000256" key="2">
    <source>
        <dbReference type="ARBA" id="ARBA00022679"/>
    </source>
</evidence>
<dbReference type="SUPFAM" id="SSF141523">
    <property type="entry name" value="L,D-transpeptidase catalytic domain-like"/>
    <property type="match status" value="1"/>
</dbReference>
<gene>
    <name evidence="7" type="ordered locus">Dred_1964</name>
</gene>
<feature type="transmembrane region" description="Helical" evidence="6">
    <location>
        <begin position="12"/>
        <end position="31"/>
    </location>
</feature>
<dbReference type="CDD" id="cd16913">
    <property type="entry name" value="YkuD_like"/>
    <property type="match status" value="1"/>
</dbReference>
<keyword evidence="4" id="KW-0573">Peptidoglycan synthesis</keyword>
<keyword evidence="3" id="KW-0133">Cell shape</keyword>
<dbReference type="Proteomes" id="UP000001556">
    <property type="component" value="Chromosome"/>
</dbReference>
<dbReference type="GO" id="GO:0016740">
    <property type="term" value="F:transferase activity"/>
    <property type="evidence" value="ECO:0007669"/>
    <property type="project" value="UniProtKB-KW"/>
</dbReference>
<dbReference type="eggNOG" id="COG1376">
    <property type="taxonomic scope" value="Bacteria"/>
</dbReference>
<dbReference type="GO" id="GO:0008360">
    <property type="term" value="P:regulation of cell shape"/>
    <property type="evidence" value="ECO:0007669"/>
    <property type="project" value="UniProtKB-KW"/>
</dbReference>
<evidence type="ECO:0000256" key="3">
    <source>
        <dbReference type="ARBA" id="ARBA00022960"/>
    </source>
</evidence>
<comment type="pathway">
    <text evidence="1">Cell wall biogenesis; peptidoglycan biosynthesis.</text>
</comment>
<accession>A4J5X9</accession>
<name>A4J5X9_DESRM</name>
<dbReference type="InterPro" id="IPR038063">
    <property type="entry name" value="Transpep_catalytic_dom"/>
</dbReference>
<protein>
    <submittedName>
        <fullName evidence="7">Uncharacterized protein</fullName>
    </submittedName>
</protein>
<evidence type="ECO:0000256" key="1">
    <source>
        <dbReference type="ARBA" id="ARBA00004752"/>
    </source>
</evidence>